<keyword evidence="1" id="KW-1133">Transmembrane helix</keyword>
<dbReference type="InterPro" id="IPR012902">
    <property type="entry name" value="N_methyl_site"/>
</dbReference>
<sequence>MLLKQEEGMTLVEVMVGLVILSSALLPIMGFLVKQTKVIQQVKYRTKALHLGQQAIEGLKATKFSNLELKATQYTGIISQGIKFKRKVIILPYQGERDIKKIKVKILWENKQSLELVTLLSRR</sequence>
<dbReference type="Pfam" id="PF07963">
    <property type="entry name" value="N_methyl"/>
    <property type="match status" value="1"/>
</dbReference>
<gene>
    <name evidence="2" type="ordered locus">Halha_1786</name>
</gene>
<reference evidence="3" key="1">
    <citation type="submission" date="2012-02" db="EMBL/GenBank/DDBJ databases">
        <title>The complete genome of Halobacteroides halobius DSM 5150.</title>
        <authorList>
            <person name="Lucas S."/>
            <person name="Copeland A."/>
            <person name="Lapidus A."/>
            <person name="Glavina del Rio T."/>
            <person name="Dalin E."/>
            <person name="Tice H."/>
            <person name="Bruce D."/>
            <person name="Goodwin L."/>
            <person name="Pitluck S."/>
            <person name="Peters L."/>
            <person name="Mikhailova N."/>
            <person name="Gu W."/>
            <person name="Kyrpides N."/>
            <person name="Mavromatis K."/>
            <person name="Ivanova N."/>
            <person name="Brettin T."/>
            <person name="Detter J.C."/>
            <person name="Han C."/>
            <person name="Larimer F."/>
            <person name="Land M."/>
            <person name="Hauser L."/>
            <person name="Markowitz V."/>
            <person name="Cheng J.-F."/>
            <person name="Hugenholtz P."/>
            <person name="Woyke T."/>
            <person name="Wu D."/>
            <person name="Tindall B."/>
            <person name="Pomrenke H."/>
            <person name="Brambilla E."/>
            <person name="Klenk H.-P."/>
            <person name="Eisen J.A."/>
        </authorList>
    </citation>
    <scope>NUCLEOTIDE SEQUENCE [LARGE SCALE GENOMIC DNA]</scope>
    <source>
        <strain evidence="3">ATCC 35273 / DSM 5150 / MD-1</strain>
    </source>
</reference>
<keyword evidence="3" id="KW-1185">Reference proteome</keyword>
<dbReference type="OrthoDB" id="2112508at2"/>
<dbReference type="eggNOG" id="COG4967">
    <property type="taxonomic scope" value="Bacteria"/>
</dbReference>
<dbReference type="KEGG" id="hhl:Halha_1786"/>
<evidence type="ECO:0000256" key="1">
    <source>
        <dbReference type="SAM" id="Phobius"/>
    </source>
</evidence>
<evidence type="ECO:0000313" key="2">
    <source>
        <dbReference type="EMBL" id="AGB41722.1"/>
    </source>
</evidence>
<proteinExistence type="predicted"/>
<feature type="transmembrane region" description="Helical" evidence="1">
    <location>
        <begin position="12"/>
        <end position="33"/>
    </location>
</feature>
<evidence type="ECO:0000313" key="3">
    <source>
        <dbReference type="Proteomes" id="UP000010880"/>
    </source>
</evidence>
<name>L0K8V9_HALHC</name>
<dbReference type="HOGENOM" id="CLU_2012054_0_0_9"/>
<dbReference type="AlphaFoldDB" id="L0K8V9"/>
<accession>L0K8V9</accession>
<dbReference type="EMBL" id="CP003359">
    <property type="protein sequence ID" value="AGB41722.1"/>
    <property type="molecule type" value="Genomic_DNA"/>
</dbReference>
<dbReference type="Proteomes" id="UP000010880">
    <property type="component" value="Chromosome"/>
</dbReference>
<dbReference type="RefSeq" id="WP_015327438.1">
    <property type="nucleotide sequence ID" value="NC_019978.1"/>
</dbReference>
<dbReference type="NCBIfam" id="TIGR02532">
    <property type="entry name" value="IV_pilin_GFxxxE"/>
    <property type="match status" value="1"/>
</dbReference>
<keyword evidence="1" id="KW-0812">Transmembrane</keyword>
<protein>
    <submittedName>
        <fullName evidence="2">Prepilin-type N-terminal cleavage/methylation domain-containing protein</fullName>
    </submittedName>
</protein>
<dbReference type="STRING" id="748449.Halha_1786"/>
<keyword evidence="1" id="KW-0472">Membrane</keyword>
<organism evidence="2 3">
    <name type="scientific">Halobacteroides halobius (strain ATCC 35273 / DSM 5150 / MD-1)</name>
    <dbReference type="NCBI Taxonomy" id="748449"/>
    <lineage>
        <taxon>Bacteria</taxon>
        <taxon>Bacillati</taxon>
        <taxon>Bacillota</taxon>
        <taxon>Clostridia</taxon>
        <taxon>Halanaerobiales</taxon>
        <taxon>Halobacteroidaceae</taxon>
        <taxon>Halobacteroides</taxon>
    </lineage>
</organism>